<accession>A0A3L6TPI8</accession>
<evidence type="ECO:0000313" key="3">
    <source>
        <dbReference type="Proteomes" id="UP000275267"/>
    </source>
</evidence>
<dbReference type="AlphaFoldDB" id="A0A3L6TPI8"/>
<dbReference type="Proteomes" id="UP000275267">
    <property type="component" value="Unassembled WGS sequence"/>
</dbReference>
<protein>
    <submittedName>
        <fullName evidence="2">Uncharacterized protein</fullName>
    </submittedName>
</protein>
<feature type="compositionally biased region" description="Basic residues" evidence="1">
    <location>
        <begin position="132"/>
        <end position="141"/>
    </location>
</feature>
<feature type="compositionally biased region" description="Low complexity" evidence="1">
    <location>
        <begin position="142"/>
        <end position="159"/>
    </location>
</feature>
<feature type="region of interest" description="Disordered" evidence="1">
    <location>
        <begin position="1"/>
        <end position="27"/>
    </location>
</feature>
<gene>
    <name evidence="2" type="ORF">C2845_PM01G44590</name>
</gene>
<comment type="caution">
    <text evidence="2">The sequence shown here is derived from an EMBL/GenBank/DDBJ whole genome shotgun (WGS) entry which is preliminary data.</text>
</comment>
<reference evidence="3" key="1">
    <citation type="journal article" date="2019" name="Nat. Commun.">
        <title>The genome of broomcorn millet.</title>
        <authorList>
            <person name="Zou C."/>
            <person name="Miki D."/>
            <person name="Li D."/>
            <person name="Tang Q."/>
            <person name="Xiao L."/>
            <person name="Rajput S."/>
            <person name="Deng P."/>
            <person name="Jia W."/>
            <person name="Huang R."/>
            <person name="Zhang M."/>
            <person name="Sun Y."/>
            <person name="Hu J."/>
            <person name="Fu X."/>
            <person name="Schnable P.S."/>
            <person name="Li F."/>
            <person name="Zhang H."/>
            <person name="Feng B."/>
            <person name="Zhu X."/>
            <person name="Liu R."/>
            <person name="Schnable J.C."/>
            <person name="Zhu J.-K."/>
            <person name="Zhang H."/>
        </authorList>
    </citation>
    <scope>NUCLEOTIDE SEQUENCE [LARGE SCALE GENOMIC DNA]</scope>
</reference>
<feature type="compositionally biased region" description="Pro residues" evidence="1">
    <location>
        <begin position="10"/>
        <end position="27"/>
    </location>
</feature>
<proteinExistence type="predicted"/>
<keyword evidence="3" id="KW-1185">Reference proteome</keyword>
<dbReference type="EMBL" id="PQIB02000001">
    <property type="protein sequence ID" value="RLN41118.1"/>
    <property type="molecule type" value="Genomic_DNA"/>
</dbReference>
<organism evidence="2 3">
    <name type="scientific">Panicum miliaceum</name>
    <name type="common">Proso millet</name>
    <name type="synonym">Broomcorn millet</name>
    <dbReference type="NCBI Taxonomy" id="4540"/>
    <lineage>
        <taxon>Eukaryota</taxon>
        <taxon>Viridiplantae</taxon>
        <taxon>Streptophyta</taxon>
        <taxon>Embryophyta</taxon>
        <taxon>Tracheophyta</taxon>
        <taxon>Spermatophyta</taxon>
        <taxon>Magnoliopsida</taxon>
        <taxon>Liliopsida</taxon>
        <taxon>Poales</taxon>
        <taxon>Poaceae</taxon>
        <taxon>PACMAD clade</taxon>
        <taxon>Panicoideae</taxon>
        <taxon>Panicodae</taxon>
        <taxon>Paniceae</taxon>
        <taxon>Panicinae</taxon>
        <taxon>Panicum</taxon>
        <taxon>Panicum sect. Panicum</taxon>
    </lineage>
</organism>
<evidence type="ECO:0000256" key="1">
    <source>
        <dbReference type="SAM" id="MobiDB-lite"/>
    </source>
</evidence>
<feature type="region of interest" description="Disordered" evidence="1">
    <location>
        <begin position="122"/>
        <end position="159"/>
    </location>
</feature>
<sequence>MPLLGGAGPVPSPSPSPPPPPPLLPPPLYRHHPLLPLPTPLRLVPPRPVRPLALSHRTLMTRTSSAPAAAHLHHIPHPPSPLARGLLPGGTPAGPGVPAVAPATGSVEDVFRAGYGVHLQMFTGSTPTLPPRRGKRSRRSGTRGSRGSARCRAAAGRQY</sequence>
<name>A0A3L6TPI8_PANMI</name>
<evidence type="ECO:0000313" key="2">
    <source>
        <dbReference type="EMBL" id="RLN41118.1"/>
    </source>
</evidence>